<dbReference type="PANTHER" id="PTHR36180:SF2">
    <property type="entry name" value="BRO FAMILY PROTEIN"/>
    <property type="match status" value="1"/>
</dbReference>
<name>A0ABQ4MH13_9BACL</name>
<evidence type="ECO:0000259" key="1">
    <source>
        <dbReference type="PROSITE" id="PS51750"/>
    </source>
</evidence>
<proteinExistence type="predicted"/>
<dbReference type="PANTHER" id="PTHR36180">
    <property type="entry name" value="DNA-BINDING PROTEIN-RELATED-RELATED"/>
    <property type="match status" value="1"/>
</dbReference>
<gene>
    <name evidence="2" type="ORF">J42TS3_43010</name>
</gene>
<dbReference type="RefSeq" id="WP_213656286.1">
    <property type="nucleotide sequence ID" value="NZ_BOSL01000017.1"/>
</dbReference>
<dbReference type="InterPro" id="IPR005039">
    <property type="entry name" value="Ant_C"/>
</dbReference>
<dbReference type="PROSITE" id="PS51750">
    <property type="entry name" value="BRO_N"/>
    <property type="match status" value="1"/>
</dbReference>
<sequence length="296" mass="33266">METNSSQVFSHDRFGSVCVTLVDGKEMFGATQIASALGYVNPQKAIRDHCCDDGCTIRSVTDSLGRTQQMKFISEGNVYRLIVRSKLPAAEQFERWLFDEVIPTIRKHGAYIAPTKLEEMIRDPDVMIQLLTELKREQQERARLQLETTRQAEVIEEQAERLTYLDEIMRSDDTLTITQIAADYGMTAAKLNAALKEAGVQRKTGGQWILCARYLRQGLTKSVTHAIPLETGGTKTVLHTRWTQAGRLLIHRVLESCGIQANQDRGIDAGVLVIRPAAQVERREPTEIKVSLRINA</sequence>
<accession>A0ABQ4MH13</accession>
<dbReference type="SMART" id="SM01040">
    <property type="entry name" value="Bro-N"/>
    <property type="match status" value="1"/>
</dbReference>
<evidence type="ECO:0000313" key="3">
    <source>
        <dbReference type="Proteomes" id="UP000679992"/>
    </source>
</evidence>
<reference evidence="2 3" key="1">
    <citation type="submission" date="2021-03" db="EMBL/GenBank/DDBJ databases">
        <title>Antimicrobial resistance genes in bacteria isolated from Japanese honey, and their potential for conferring macrolide and lincosamide resistance in the American foulbrood pathogen Paenibacillus larvae.</title>
        <authorList>
            <person name="Okamoto M."/>
            <person name="Kumagai M."/>
            <person name="Kanamori H."/>
            <person name="Takamatsu D."/>
        </authorList>
    </citation>
    <scope>NUCLEOTIDE SEQUENCE [LARGE SCALE GENOMIC DNA]</scope>
    <source>
        <strain evidence="2 3">J42TS3</strain>
    </source>
</reference>
<dbReference type="Proteomes" id="UP000679992">
    <property type="component" value="Unassembled WGS sequence"/>
</dbReference>
<dbReference type="EMBL" id="BOSL01000017">
    <property type="protein sequence ID" value="GIP55266.1"/>
    <property type="molecule type" value="Genomic_DNA"/>
</dbReference>
<keyword evidence="3" id="KW-1185">Reference proteome</keyword>
<protein>
    <recommendedName>
        <fullName evidence="1">Bro-N domain-containing protein</fullName>
    </recommendedName>
</protein>
<organism evidence="2 3">
    <name type="scientific">Paenibacillus vini</name>
    <dbReference type="NCBI Taxonomy" id="1476024"/>
    <lineage>
        <taxon>Bacteria</taxon>
        <taxon>Bacillati</taxon>
        <taxon>Bacillota</taxon>
        <taxon>Bacilli</taxon>
        <taxon>Bacillales</taxon>
        <taxon>Paenibacillaceae</taxon>
        <taxon>Paenibacillus</taxon>
    </lineage>
</organism>
<comment type="caution">
    <text evidence="2">The sequence shown here is derived from an EMBL/GenBank/DDBJ whole genome shotgun (WGS) entry which is preliminary data.</text>
</comment>
<evidence type="ECO:0000313" key="2">
    <source>
        <dbReference type="EMBL" id="GIP55266.1"/>
    </source>
</evidence>
<dbReference type="Pfam" id="PF02498">
    <property type="entry name" value="Bro-N"/>
    <property type="match status" value="1"/>
</dbReference>
<dbReference type="Pfam" id="PF03374">
    <property type="entry name" value="ANT"/>
    <property type="match status" value="1"/>
</dbReference>
<dbReference type="InterPro" id="IPR003497">
    <property type="entry name" value="BRO_N_domain"/>
</dbReference>
<feature type="domain" description="Bro-N" evidence="1">
    <location>
        <begin position="1"/>
        <end position="109"/>
    </location>
</feature>